<comment type="caution">
    <text evidence="1">The sequence shown here is derived from an EMBL/GenBank/DDBJ whole genome shotgun (WGS) entry which is preliminary data.</text>
</comment>
<reference evidence="1 2" key="1">
    <citation type="submission" date="2023-07" db="EMBL/GenBank/DDBJ databases">
        <title>Sequencing the genomes of 1000 actinobacteria strains.</title>
        <authorList>
            <person name="Klenk H.-P."/>
        </authorList>
    </citation>
    <scope>NUCLEOTIDE SEQUENCE [LARGE SCALE GENOMIC DNA]</scope>
    <source>
        <strain evidence="1 2">DSM 46740</strain>
    </source>
</reference>
<sequence length="29" mass="3140">MPARRAEVSLRVRGGCAMSVGDVTHQQNL</sequence>
<dbReference type="EMBL" id="JAUSQU010000003">
    <property type="protein sequence ID" value="MDP9850354.1"/>
    <property type="molecule type" value="Genomic_DNA"/>
</dbReference>
<protein>
    <submittedName>
        <fullName evidence="1">Uncharacterized protein</fullName>
    </submittedName>
</protein>
<keyword evidence="2" id="KW-1185">Reference proteome</keyword>
<gene>
    <name evidence="1" type="ORF">J2853_009650</name>
</gene>
<evidence type="ECO:0000313" key="1">
    <source>
        <dbReference type="EMBL" id="MDP9850354.1"/>
    </source>
</evidence>
<proteinExistence type="predicted"/>
<organism evidence="1 2">
    <name type="scientific">Streptosporangium lutulentum</name>
    <dbReference type="NCBI Taxonomy" id="1461250"/>
    <lineage>
        <taxon>Bacteria</taxon>
        <taxon>Bacillati</taxon>
        <taxon>Actinomycetota</taxon>
        <taxon>Actinomycetes</taxon>
        <taxon>Streptosporangiales</taxon>
        <taxon>Streptosporangiaceae</taxon>
        <taxon>Streptosporangium</taxon>
    </lineage>
</organism>
<name>A0ABT9QWE0_9ACTN</name>
<accession>A0ABT9QWE0</accession>
<dbReference type="Proteomes" id="UP001225356">
    <property type="component" value="Unassembled WGS sequence"/>
</dbReference>
<evidence type="ECO:0000313" key="2">
    <source>
        <dbReference type="Proteomes" id="UP001225356"/>
    </source>
</evidence>